<dbReference type="Pfam" id="PF01842">
    <property type="entry name" value="ACT"/>
    <property type="match status" value="1"/>
</dbReference>
<dbReference type="HAMAP" id="MF_01927">
    <property type="entry name" value="PurU"/>
    <property type="match status" value="1"/>
</dbReference>
<dbReference type="InterPro" id="IPR002912">
    <property type="entry name" value="ACT_dom"/>
</dbReference>
<dbReference type="NCBIfam" id="NF004684">
    <property type="entry name" value="PRK06027.1"/>
    <property type="match status" value="1"/>
</dbReference>
<comment type="catalytic activity">
    <reaction evidence="3">
        <text>(6R)-10-formyltetrahydrofolate + H2O = (6S)-5,6,7,8-tetrahydrofolate + formate + H(+)</text>
        <dbReference type="Rhea" id="RHEA:19833"/>
        <dbReference type="ChEBI" id="CHEBI:15377"/>
        <dbReference type="ChEBI" id="CHEBI:15378"/>
        <dbReference type="ChEBI" id="CHEBI:15740"/>
        <dbReference type="ChEBI" id="CHEBI:57453"/>
        <dbReference type="ChEBI" id="CHEBI:195366"/>
        <dbReference type="EC" id="3.5.1.10"/>
    </reaction>
</comment>
<comment type="similarity">
    <text evidence="3">Belongs to the PurU family.</text>
</comment>
<dbReference type="NCBIfam" id="TIGR00655">
    <property type="entry name" value="PurU"/>
    <property type="match status" value="1"/>
</dbReference>
<dbReference type="PRINTS" id="PR01575">
    <property type="entry name" value="FFH4HYDRLASE"/>
</dbReference>
<dbReference type="Gene3D" id="3.40.50.170">
    <property type="entry name" value="Formyl transferase, N-terminal domain"/>
    <property type="match status" value="1"/>
</dbReference>
<dbReference type="Gene3D" id="3.30.70.260">
    <property type="match status" value="1"/>
</dbReference>
<name>A0A6J4RJZ7_9ACTN</name>
<accession>A0A6J4RJZ7</accession>
<dbReference type="PANTHER" id="PTHR42706:SF1">
    <property type="entry name" value="FORMYLTETRAHYDROFOLATE DEFORMYLASE 2, MITOCHONDRIAL"/>
    <property type="match status" value="1"/>
</dbReference>
<dbReference type="AlphaFoldDB" id="A0A6J4RJZ7"/>
<gene>
    <name evidence="3" type="primary">purU</name>
    <name evidence="6" type="ORF">AVDCRST_MAG85-204</name>
</gene>
<keyword evidence="2 3" id="KW-0378">Hydrolase</keyword>
<comment type="pathway">
    <text evidence="3">Purine metabolism; IMP biosynthesis via de novo pathway; formate from 10-formyl-5,6,7,8-tetrahydrofolate: step 1/1.</text>
</comment>
<dbReference type="CDD" id="cd04875">
    <property type="entry name" value="ACT_F4HF-DF"/>
    <property type="match status" value="1"/>
</dbReference>
<evidence type="ECO:0000256" key="3">
    <source>
        <dbReference type="HAMAP-Rule" id="MF_01927"/>
    </source>
</evidence>
<dbReference type="GO" id="GO:0006189">
    <property type="term" value="P:'de novo' IMP biosynthetic process"/>
    <property type="evidence" value="ECO:0007669"/>
    <property type="project" value="UniProtKB-UniRule"/>
</dbReference>
<organism evidence="6">
    <name type="scientific">uncultured Solirubrobacteraceae bacterium</name>
    <dbReference type="NCBI Taxonomy" id="1162706"/>
    <lineage>
        <taxon>Bacteria</taxon>
        <taxon>Bacillati</taxon>
        <taxon>Actinomycetota</taxon>
        <taxon>Thermoleophilia</taxon>
        <taxon>Solirubrobacterales</taxon>
        <taxon>Solirubrobacteraceae</taxon>
        <taxon>environmental samples</taxon>
    </lineage>
</organism>
<evidence type="ECO:0000256" key="4">
    <source>
        <dbReference type="NCBIfam" id="TIGR00655"/>
    </source>
</evidence>
<dbReference type="InterPro" id="IPR045865">
    <property type="entry name" value="ACT-like_dom_sf"/>
</dbReference>
<comment type="function">
    <text evidence="3">Catalyzes the hydrolysis of 10-formyltetrahydrofolate (formyl-FH4) to formate and tetrahydrofolate (FH4).</text>
</comment>
<dbReference type="PANTHER" id="PTHR42706">
    <property type="entry name" value="FORMYLTETRAHYDROFOLATE DEFORMYLASE"/>
    <property type="match status" value="1"/>
</dbReference>
<dbReference type="SUPFAM" id="SSF55021">
    <property type="entry name" value="ACT-like"/>
    <property type="match status" value="1"/>
</dbReference>
<evidence type="ECO:0000313" key="6">
    <source>
        <dbReference type="EMBL" id="CAA9474598.1"/>
    </source>
</evidence>
<dbReference type="GO" id="GO:0008864">
    <property type="term" value="F:formyltetrahydrofolate deformylase activity"/>
    <property type="evidence" value="ECO:0007669"/>
    <property type="project" value="UniProtKB-UniRule"/>
</dbReference>
<dbReference type="PIRSF" id="PIRSF036480">
    <property type="entry name" value="FormyFH4_hydr"/>
    <property type="match status" value="1"/>
</dbReference>
<dbReference type="InterPro" id="IPR036477">
    <property type="entry name" value="Formyl_transf_N_sf"/>
</dbReference>
<dbReference type="InterPro" id="IPR044074">
    <property type="entry name" value="PurU_ACT"/>
</dbReference>
<dbReference type="EMBL" id="CADCVT010000024">
    <property type="protein sequence ID" value="CAA9474598.1"/>
    <property type="molecule type" value="Genomic_DNA"/>
</dbReference>
<dbReference type="PROSITE" id="PS51671">
    <property type="entry name" value="ACT"/>
    <property type="match status" value="1"/>
</dbReference>
<reference evidence="6" key="1">
    <citation type="submission" date="2020-02" db="EMBL/GenBank/DDBJ databases">
        <authorList>
            <person name="Meier V. D."/>
        </authorList>
    </citation>
    <scope>NUCLEOTIDE SEQUENCE</scope>
    <source>
        <strain evidence="6">AVDCRST_MAG85</strain>
    </source>
</reference>
<sequence>MRSRLVVSCPDQPGIVAAIAGFLFDSGANILSSAQHSGERFFLRMEFEHTVPLVGFDAVAARFGMNYSVTESKLPKRVAILVSREQHCLLDLLWRQREAELNAEIAAVISNHRDAEANVVSLDEPFFHVPNTRDIREEAEREMVRILEEARADLVVLARYMQILSGEFLARIGVPVINIHHSFLPAFAGADPYGRAHERGVKIIGATAHYVTEELDAGPIIEQDVERVTHADDVAALRRTGRDIERSVLARAVRWHLEDRVLVDGPRTVVF</sequence>
<feature type="active site" evidence="3">
    <location>
        <position position="216"/>
    </location>
</feature>
<dbReference type="CDD" id="cd08648">
    <property type="entry name" value="FMT_core_Formyl-FH4-Hydrolase_C"/>
    <property type="match status" value="1"/>
</dbReference>
<dbReference type="EC" id="3.5.1.10" evidence="3 4"/>
<protein>
    <recommendedName>
        <fullName evidence="3 4">Formyltetrahydrofolate deformylase</fullName>
        <ecNumber evidence="3 4">3.5.1.10</ecNumber>
    </recommendedName>
    <alternativeName>
        <fullName evidence="3">Formyl-FH(4) hydrolase</fullName>
    </alternativeName>
</protein>
<keyword evidence="3" id="KW-0658">Purine biosynthesis</keyword>
<evidence type="ECO:0000256" key="1">
    <source>
        <dbReference type="ARBA" id="ARBA00022563"/>
    </source>
</evidence>
<dbReference type="SUPFAM" id="SSF53328">
    <property type="entry name" value="Formyltransferase"/>
    <property type="match status" value="1"/>
</dbReference>
<dbReference type="UniPathway" id="UPA00074">
    <property type="reaction ID" value="UER00170"/>
</dbReference>
<evidence type="ECO:0000259" key="5">
    <source>
        <dbReference type="PROSITE" id="PS51671"/>
    </source>
</evidence>
<dbReference type="InterPro" id="IPR002376">
    <property type="entry name" value="Formyl_transf_N"/>
</dbReference>
<feature type="domain" description="ACT" evidence="5">
    <location>
        <begin position="4"/>
        <end position="80"/>
    </location>
</feature>
<dbReference type="InterPro" id="IPR004810">
    <property type="entry name" value="PurU"/>
</dbReference>
<proteinExistence type="inferred from homology"/>
<evidence type="ECO:0000256" key="2">
    <source>
        <dbReference type="ARBA" id="ARBA00022801"/>
    </source>
</evidence>
<dbReference type="GO" id="GO:0006730">
    <property type="term" value="P:one-carbon metabolic process"/>
    <property type="evidence" value="ECO:0007669"/>
    <property type="project" value="UniProtKB-KW"/>
</dbReference>
<keyword evidence="1 3" id="KW-0554">One-carbon metabolism</keyword>
<dbReference type="Pfam" id="PF00551">
    <property type="entry name" value="Formyl_trans_N"/>
    <property type="match status" value="1"/>
</dbReference>
<dbReference type="InterPro" id="IPR041729">
    <property type="entry name" value="Formyl-FH4-Hydrolase_C"/>
</dbReference>